<keyword evidence="10" id="KW-1185">Reference proteome</keyword>
<evidence type="ECO:0000256" key="5">
    <source>
        <dbReference type="ARBA" id="ARBA00060121"/>
    </source>
</evidence>
<gene>
    <name evidence="9" type="ORF">SAMN04488505_11366</name>
</gene>
<dbReference type="EMBL" id="FOBB01000013">
    <property type="protein sequence ID" value="SEN81084.1"/>
    <property type="molecule type" value="Genomic_DNA"/>
</dbReference>
<comment type="similarity">
    <text evidence="1">Belongs to the peptidase S9A family.</text>
</comment>
<feature type="domain" description="Peptidase S9 prolyl oligopeptidase catalytic" evidence="7">
    <location>
        <begin position="468"/>
        <end position="680"/>
    </location>
</feature>
<dbReference type="SUPFAM" id="SSF53474">
    <property type="entry name" value="alpha/beta-Hydrolases"/>
    <property type="match status" value="1"/>
</dbReference>
<dbReference type="Pfam" id="PF00326">
    <property type="entry name" value="Peptidase_S9"/>
    <property type="match status" value="1"/>
</dbReference>
<sequence>MTEQSNVPAPVAPKIPKTLTIHGDTRTDNYYWMNDRNDPKVIAYLQAENAYLDTIMQPEKKLRESLYEEMKGRIMETDASAPYMKNGYYYYTRFETGKEYPIYCRKKGSLEAAEEVILNVNEVAQGHAYCHVSGLSVSPDNRLLAFGVDTVSRRKYVIRVKELATGNILPDAIPETSGDVAWANDNQTFFYTGKHPETLREERILRHKLGTEVSKDEQVYMEKDETFDVEVRRSKSGQFIMIASTSTLSAEYRILDASKPEGSFRIFQPRQKDLLYDIEPLNDRFYIRTNLDAKNFRLMESPLDKTSKENWKEVIPHRADVLLEEFEVFREYLVLAERKDGLSQLHIMNLQNHQDHYLHFDEPAYVAGISINPELDTKELRYSYTSMTTPASTYDYNMETRKSELKKRQEVLGGYDPKDYVTERLYATAKDGVKVPISIVYKKGFEKNGKHPLLLYGYGSYGITTEPTFSSARLSLLNRGFAFAIAHIRGGEEMGRYWYEDGKLFKKMNTFTDFIACAEHLVAQHYTSPAHLYAQGGSAGGLLMGAVTNLRPDLWHGVIAGVPFVDVLTTMLDESIPLTTGEFDEWGNPKNKDAYEYMKQYSPYDNVVAKAYPNMLVTTGLHDSQVQYWEPAKWVAKLRELKTDHNLLLMKTDMEAGHGGASGRFAALKKTALEQAFLLKLEGK</sequence>
<feature type="domain" description="Peptidase S9A N-terminal" evidence="8">
    <location>
        <begin position="10"/>
        <end position="408"/>
    </location>
</feature>
<evidence type="ECO:0000256" key="4">
    <source>
        <dbReference type="ARBA" id="ARBA00022825"/>
    </source>
</evidence>
<dbReference type="GO" id="GO:0006508">
    <property type="term" value="P:proteolysis"/>
    <property type="evidence" value="ECO:0007669"/>
    <property type="project" value="UniProtKB-KW"/>
</dbReference>
<protein>
    <recommendedName>
        <fullName evidence="6">Proline-specific endopeptidase</fullName>
    </recommendedName>
</protein>
<evidence type="ECO:0000259" key="8">
    <source>
        <dbReference type="Pfam" id="PF02897"/>
    </source>
</evidence>
<dbReference type="PANTHER" id="PTHR11757:SF19">
    <property type="entry name" value="PROLYL ENDOPEPTIDASE-LIKE"/>
    <property type="match status" value="1"/>
</dbReference>
<dbReference type="InterPro" id="IPR029058">
    <property type="entry name" value="AB_hydrolase_fold"/>
</dbReference>
<accession>A0A1H8JJX2</accession>
<dbReference type="InterPro" id="IPR002470">
    <property type="entry name" value="Peptidase_S9A"/>
</dbReference>
<evidence type="ECO:0000313" key="10">
    <source>
        <dbReference type="Proteomes" id="UP000198984"/>
    </source>
</evidence>
<dbReference type="Gene3D" id="3.40.50.1820">
    <property type="entry name" value="alpha/beta hydrolase"/>
    <property type="match status" value="1"/>
</dbReference>
<dbReference type="Proteomes" id="UP000198984">
    <property type="component" value="Unassembled WGS sequence"/>
</dbReference>
<dbReference type="PRINTS" id="PR00862">
    <property type="entry name" value="PROLIGOPTASE"/>
</dbReference>
<dbReference type="GO" id="GO:0004252">
    <property type="term" value="F:serine-type endopeptidase activity"/>
    <property type="evidence" value="ECO:0007669"/>
    <property type="project" value="InterPro"/>
</dbReference>
<dbReference type="FunFam" id="3.40.50.1820:FF:000005">
    <property type="entry name" value="Prolyl endopeptidase"/>
    <property type="match status" value="1"/>
</dbReference>
<organism evidence="9 10">
    <name type="scientific">Chitinophaga rupis</name>
    <dbReference type="NCBI Taxonomy" id="573321"/>
    <lineage>
        <taxon>Bacteria</taxon>
        <taxon>Pseudomonadati</taxon>
        <taxon>Bacteroidota</taxon>
        <taxon>Chitinophagia</taxon>
        <taxon>Chitinophagales</taxon>
        <taxon>Chitinophagaceae</taxon>
        <taxon>Chitinophaga</taxon>
    </lineage>
</organism>
<keyword evidence="4" id="KW-0720">Serine protease</keyword>
<keyword evidence="2" id="KW-0645">Protease</keyword>
<reference evidence="9 10" key="1">
    <citation type="submission" date="2016-10" db="EMBL/GenBank/DDBJ databases">
        <authorList>
            <person name="de Groot N.N."/>
        </authorList>
    </citation>
    <scope>NUCLEOTIDE SEQUENCE [LARGE SCALE GENOMIC DNA]</scope>
    <source>
        <strain evidence="9 10">DSM 21039</strain>
    </source>
</reference>
<evidence type="ECO:0000256" key="6">
    <source>
        <dbReference type="ARBA" id="ARBA00081187"/>
    </source>
</evidence>
<dbReference type="InterPro" id="IPR051543">
    <property type="entry name" value="Serine_Peptidase_S9A"/>
</dbReference>
<keyword evidence="3" id="KW-0378">Hydrolase</keyword>
<comment type="function">
    <text evidence="5">Cleaves peptide bonds on the C-terminal side of prolyl residues within peptides that are up to approximately 30 amino acids long. Has an absolute requirement for an X-Pro bond in the trans configuration immediately preceding the Pro-Y scissible bond.</text>
</comment>
<dbReference type="InterPro" id="IPR001375">
    <property type="entry name" value="Peptidase_S9_cat"/>
</dbReference>
<dbReference type="InterPro" id="IPR023302">
    <property type="entry name" value="Pept_S9A_N"/>
</dbReference>
<dbReference type="AlphaFoldDB" id="A0A1H8JJX2"/>
<name>A0A1H8JJX2_9BACT</name>
<evidence type="ECO:0000256" key="2">
    <source>
        <dbReference type="ARBA" id="ARBA00022670"/>
    </source>
</evidence>
<dbReference type="STRING" id="573321.SAMN04488505_11366"/>
<evidence type="ECO:0000256" key="1">
    <source>
        <dbReference type="ARBA" id="ARBA00005228"/>
    </source>
</evidence>
<evidence type="ECO:0000313" key="9">
    <source>
        <dbReference type="EMBL" id="SEN81084.1"/>
    </source>
</evidence>
<dbReference type="SUPFAM" id="SSF50993">
    <property type="entry name" value="Peptidase/esterase 'gauge' domain"/>
    <property type="match status" value="1"/>
</dbReference>
<evidence type="ECO:0000259" key="7">
    <source>
        <dbReference type="Pfam" id="PF00326"/>
    </source>
</evidence>
<evidence type="ECO:0000256" key="3">
    <source>
        <dbReference type="ARBA" id="ARBA00022801"/>
    </source>
</evidence>
<dbReference type="Pfam" id="PF02897">
    <property type="entry name" value="Peptidase_S9_N"/>
    <property type="match status" value="1"/>
</dbReference>
<dbReference type="Gene3D" id="2.130.10.120">
    <property type="entry name" value="Prolyl oligopeptidase, N-terminal domain"/>
    <property type="match status" value="1"/>
</dbReference>
<proteinExistence type="inferred from homology"/>
<dbReference type="PANTHER" id="PTHR11757">
    <property type="entry name" value="PROTEASE FAMILY S9A OLIGOPEPTIDASE"/>
    <property type="match status" value="1"/>
</dbReference>